<proteinExistence type="predicted"/>
<gene>
    <name evidence="1" type="ORF">AsAng_0007580</name>
</gene>
<protein>
    <submittedName>
        <fullName evidence="1">Uncharacterized protein</fullName>
    </submittedName>
</protein>
<keyword evidence="2" id="KW-1185">Reference proteome</keyword>
<dbReference type="Proteomes" id="UP001060919">
    <property type="component" value="Chromosome"/>
</dbReference>
<evidence type="ECO:0000313" key="2">
    <source>
        <dbReference type="Proteomes" id="UP001060919"/>
    </source>
</evidence>
<reference evidence="1" key="1">
    <citation type="submission" date="2022-09" db="EMBL/GenBank/DDBJ databases">
        <title>Aureispira anguillicida sp. nov., isolated from Leptocephalus of Japanese eel Anguilla japonica.</title>
        <authorList>
            <person name="Yuasa K."/>
            <person name="Mekata T."/>
            <person name="Ikunari K."/>
        </authorList>
    </citation>
    <scope>NUCLEOTIDE SEQUENCE</scope>
    <source>
        <strain evidence="1">EL160426</strain>
    </source>
</reference>
<dbReference type="RefSeq" id="WP_264791394.1">
    <property type="nucleotide sequence ID" value="NZ_AP026867.1"/>
</dbReference>
<dbReference type="KEGG" id="aup:AsAng_0007580"/>
<sequence>MKKDIPIKKVTDIAIAVVPSEEDKNFWNVYLLNLKKEEIKNVFISSRGYGEIDGEKVETTQLRYFYEYIGAEMAVKIEPIDSKLFQLANEYWISFNYDGFMYDKKYVFVQGSFIEVNLTHIPIVEKRGVMIQ</sequence>
<organism evidence="1 2">
    <name type="scientific">Aureispira anguillae</name>
    <dbReference type="NCBI Taxonomy" id="2864201"/>
    <lineage>
        <taxon>Bacteria</taxon>
        <taxon>Pseudomonadati</taxon>
        <taxon>Bacteroidota</taxon>
        <taxon>Saprospiria</taxon>
        <taxon>Saprospirales</taxon>
        <taxon>Saprospiraceae</taxon>
        <taxon>Aureispira</taxon>
    </lineage>
</organism>
<accession>A0A915YBJ5</accession>
<evidence type="ECO:0000313" key="1">
    <source>
        <dbReference type="EMBL" id="BDS10053.1"/>
    </source>
</evidence>
<dbReference type="AlphaFoldDB" id="A0A915YBJ5"/>
<dbReference type="EMBL" id="AP026867">
    <property type="protein sequence ID" value="BDS10053.1"/>
    <property type="molecule type" value="Genomic_DNA"/>
</dbReference>
<name>A0A915YBJ5_9BACT</name>